<proteinExistence type="predicted"/>
<comment type="caution">
    <text evidence="1">The sequence shown here is derived from an EMBL/GenBank/DDBJ whole genome shotgun (WGS) entry which is preliminary data.</text>
</comment>
<organism evidence="1 2">
    <name type="scientific">Acidaminococcus intestini</name>
    <dbReference type="NCBI Taxonomy" id="187327"/>
    <lineage>
        <taxon>Bacteria</taxon>
        <taxon>Bacillati</taxon>
        <taxon>Bacillota</taxon>
        <taxon>Negativicutes</taxon>
        <taxon>Acidaminococcales</taxon>
        <taxon>Acidaminococcaceae</taxon>
        <taxon>Acidaminococcus</taxon>
    </lineage>
</organism>
<dbReference type="Proteomes" id="UP000754226">
    <property type="component" value="Unassembled WGS sequence"/>
</dbReference>
<gene>
    <name evidence="1" type="ORF">KHX13_04930</name>
</gene>
<name>A0A943EGG0_9FIRM</name>
<accession>A0A943EGG0</accession>
<evidence type="ECO:0000313" key="1">
    <source>
        <dbReference type="EMBL" id="MBS5519661.1"/>
    </source>
</evidence>
<evidence type="ECO:0000313" key="2">
    <source>
        <dbReference type="Proteomes" id="UP000754226"/>
    </source>
</evidence>
<reference evidence="1" key="1">
    <citation type="submission" date="2021-02" db="EMBL/GenBank/DDBJ databases">
        <title>Infant gut strain persistence is associated with maternal origin, phylogeny, and functional potential including surface adhesion and iron acquisition.</title>
        <authorList>
            <person name="Lou Y.C."/>
        </authorList>
    </citation>
    <scope>NUCLEOTIDE SEQUENCE</scope>
    <source>
        <strain evidence="1">L3_106_000M1_dasL3_106_000M1_concoct_15</strain>
    </source>
</reference>
<dbReference type="AlphaFoldDB" id="A0A943EGG0"/>
<protein>
    <submittedName>
        <fullName evidence="1">Uncharacterized protein</fullName>
    </submittedName>
</protein>
<sequence>MANINLPQELIDALAEGEANALLEGLKNPDLRQNPAFLAKVRQFLKDNDFYTTTEIPSMKYIKREASKIPDLIGDAYDV</sequence>
<dbReference type="EMBL" id="JAGZCZ010000005">
    <property type="protein sequence ID" value="MBS5519661.1"/>
    <property type="molecule type" value="Genomic_DNA"/>
</dbReference>